<dbReference type="Proteomes" id="UP000095286">
    <property type="component" value="Unplaced"/>
</dbReference>
<evidence type="ECO:0000313" key="1">
    <source>
        <dbReference type="Proteomes" id="UP000095286"/>
    </source>
</evidence>
<protein>
    <submittedName>
        <fullName evidence="2">Uncharacterized protein</fullName>
    </submittedName>
</protein>
<dbReference type="WBParaSite" id="RSKR_0000523200.1">
    <property type="protein sequence ID" value="RSKR_0000523200.1"/>
    <property type="gene ID" value="RSKR_0000523200"/>
</dbReference>
<organism evidence="1 2">
    <name type="scientific">Rhabditophanes sp. KR3021</name>
    <dbReference type="NCBI Taxonomy" id="114890"/>
    <lineage>
        <taxon>Eukaryota</taxon>
        <taxon>Metazoa</taxon>
        <taxon>Ecdysozoa</taxon>
        <taxon>Nematoda</taxon>
        <taxon>Chromadorea</taxon>
        <taxon>Rhabditida</taxon>
        <taxon>Tylenchina</taxon>
        <taxon>Panagrolaimomorpha</taxon>
        <taxon>Strongyloidoidea</taxon>
        <taxon>Alloionematidae</taxon>
        <taxon>Rhabditophanes</taxon>
    </lineage>
</organism>
<proteinExistence type="predicted"/>
<accession>A0AC35TW35</accession>
<evidence type="ECO:0000313" key="2">
    <source>
        <dbReference type="WBParaSite" id="RSKR_0000523200.1"/>
    </source>
</evidence>
<name>A0AC35TW35_9BILA</name>
<reference evidence="2" key="1">
    <citation type="submission" date="2016-11" db="UniProtKB">
        <authorList>
            <consortium name="WormBaseParasite"/>
        </authorList>
    </citation>
    <scope>IDENTIFICATION</scope>
    <source>
        <strain evidence="2">KR3021</strain>
    </source>
</reference>
<sequence>MILQECDISQNPETEKGNIRKFEEDRVRLVQKGENQQRRYCDRPRHSGINRNFIEQDGESLNAISNRFKDNQRYSTSESSSDQDHKVSKLQIDSDHSGDDAPKKKKEEGYY</sequence>